<evidence type="ECO:0000256" key="4">
    <source>
        <dbReference type="ARBA" id="ARBA00022801"/>
    </source>
</evidence>
<evidence type="ECO:0000256" key="2">
    <source>
        <dbReference type="ARBA" id="ARBA00007401"/>
    </source>
</evidence>
<gene>
    <name evidence="7" type="ORF">RWE15_04765</name>
</gene>
<name>A0ABU5C3K7_9BACI</name>
<feature type="domain" description="Glycosyl hydrolases family 2 sugar binding" evidence="6">
    <location>
        <begin position="17"/>
        <end position="58"/>
    </location>
</feature>
<keyword evidence="4" id="KW-0378">Hydrolase</keyword>
<dbReference type="Gene3D" id="2.60.40.10">
    <property type="entry name" value="Immunoglobulins"/>
    <property type="match status" value="1"/>
</dbReference>
<proteinExistence type="inferred from homology"/>
<dbReference type="EC" id="3.2.1.23" evidence="3"/>
<dbReference type="Pfam" id="PF02837">
    <property type="entry name" value="Glyco_hydro_2_N"/>
    <property type="match status" value="1"/>
</dbReference>
<dbReference type="InterPro" id="IPR050347">
    <property type="entry name" value="Bact_Beta-galactosidase"/>
</dbReference>
<reference evidence="7 8" key="1">
    <citation type="submission" date="2023-10" db="EMBL/GenBank/DDBJ databases">
        <title>Virgibacillus halophilus 5B73C genome.</title>
        <authorList>
            <person name="Miliotis G."/>
            <person name="Sengupta P."/>
            <person name="Hameed A."/>
            <person name="Chuvochina M."/>
            <person name="Mcdonagh F."/>
            <person name="Simpson A.C."/>
            <person name="Singh N.K."/>
            <person name="Rekha P.D."/>
            <person name="Raman K."/>
            <person name="Hugenholtz P."/>
            <person name="Venkateswaran K."/>
        </authorList>
    </citation>
    <scope>NUCLEOTIDE SEQUENCE [LARGE SCALE GENOMIC DNA]</scope>
    <source>
        <strain evidence="7 8">5B73C</strain>
    </source>
</reference>
<dbReference type="Proteomes" id="UP001281447">
    <property type="component" value="Unassembled WGS sequence"/>
</dbReference>
<evidence type="ECO:0000259" key="6">
    <source>
        <dbReference type="Pfam" id="PF02837"/>
    </source>
</evidence>
<sequence>MRTAIHRPNSIFPNTLKKGEKNNISVEVYRWSDGSWLEDQDFVRLSGIFRDVYLYATPNVHMRDLKVETDLDEEYKDATLKVDLDLNQYKKRR</sequence>
<organism evidence="7 8">
    <name type="scientific">Tigheibacillus halophilus</name>
    <dbReference type="NCBI Taxonomy" id="361280"/>
    <lineage>
        <taxon>Bacteria</taxon>
        <taxon>Bacillati</taxon>
        <taxon>Bacillota</taxon>
        <taxon>Bacilli</taxon>
        <taxon>Bacillales</taxon>
        <taxon>Bacillaceae</taxon>
        <taxon>Tigheibacillus</taxon>
    </lineage>
</organism>
<dbReference type="InterPro" id="IPR006104">
    <property type="entry name" value="Glyco_hydro_2_N"/>
</dbReference>
<dbReference type="EMBL" id="JAWDIP010000003">
    <property type="protein sequence ID" value="MDY0393899.1"/>
    <property type="molecule type" value="Genomic_DNA"/>
</dbReference>
<comment type="caution">
    <text evidence="7">The sequence shown here is derived from an EMBL/GenBank/DDBJ whole genome shotgun (WGS) entry which is preliminary data.</text>
</comment>
<keyword evidence="5" id="KW-0326">Glycosidase</keyword>
<dbReference type="Gene3D" id="2.60.120.260">
    <property type="entry name" value="Galactose-binding domain-like"/>
    <property type="match status" value="1"/>
</dbReference>
<evidence type="ECO:0000256" key="1">
    <source>
        <dbReference type="ARBA" id="ARBA00001412"/>
    </source>
</evidence>
<dbReference type="InterPro" id="IPR013783">
    <property type="entry name" value="Ig-like_fold"/>
</dbReference>
<dbReference type="PANTHER" id="PTHR46323">
    <property type="entry name" value="BETA-GALACTOSIDASE"/>
    <property type="match status" value="1"/>
</dbReference>
<accession>A0ABU5C3K7</accession>
<protein>
    <recommendedName>
        <fullName evidence="3">beta-galactosidase</fullName>
        <ecNumber evidence="3">3.2.1.23</ecNumber>
    </recommendedName>
</protein>
<evidence type="ECO:0000313" key="7">
    <source>
        <dbReference type="EMBL" id="MDY0393899.1"/>
    </source>
</evidence>
<evidence type="ECO:0000313" key="8">
    <source>
        <dbReference type="Proteomes" id="UP001281447"/>
    </source>
</evidence>
<comment type="similarity">
    <text evidence="2">Belongs to the glycosyl hydrolase 2 family.</text>
</comment>
<comment type="catalytic activity">
    <reaction evidence="1">
        <text>Hydrolysis of terminal non-reducing beta-D-galactose residues in beta-D-galactosides.</text>
        <dbReference type="EC" id="3.2.1.23"/>
    </reaction>
</comment>
<keyword evidence="8" id="KW-1185">Reference proteome</keyword>
<evidence type="ECO:0000256" key="3">
    <source>
        <dbReference type="ARBA" id="ARBA00012756"/>
    </source>
</evidence>
<evidence type="ECO:0000256" key="5">
    <source>
        <dbReference type="ARBA" id="ARBA00023295"/>
    </source>
</evidence>
<dbReference type="InterPro" id="IPR008979">
    <property type="entry name" value="Galactose-bd-like_sf"/>
</dbReference>
<dbReference type="PANTHER" id="PTHR46323:SF2">
    <property type="entry name" value="BETA-GALACTOSIDASE"/>
    <property type="match status" value="1"/>
</dbReference>
<dbReference type="SUPFAM" id="SSF49785">
    <property type="entry name" value="Galactose-binding domain-like"/>
    <property type="match status" value="1"/>
</dbReference>